<feature type="transmembrane region" description="Helical" evidence="7">
    <location>
        <begin position="30"/>
        <end position="49"/>
    </location>
</feature>
<dbReference type="Gene3D" id="1.50.10.10">
    <property type="match status" value="1"/>
</dbReference>
<dbReference type="Pfam" id="PF01532">
    <property type="entry name" value="Glyco_hydro_47"/>
    <property type="match status" value="2"/>
</dbReference>
<comment type="caution">
    <text evidence="8">The sequence shown here is derived from an EMBL/GenBank/DDBJ whole genome shotgun (WGS) entry which is preliminary data.</text>
</comment>
<comment type="subcellular location">
    <subcellularLocation>
        <location evidence="1">Endoplasmic reticulum</location>
    </subcellularLocation>
</comment>
<comment type="similarity">
    <text evidence="2 6">Belongs to the glycosyl hydrolase 47 family.</text>
</comment>
<dbReference type="InterPro" id="IPR012341">
    <property type="entry name" value="6hp_glycosidase-like_sf"/>
</dbReference>
<keyword evidence="6" id="KW-0326">Glycosidase</keyword>
<evidence type="ECO:0000256" key="4">
    <source>
        <dbReference type="ARBA" id="ARBA00023180"/>
    </source>
</evidence>
<dbReference type="InterPro" id="IPR044674">
    <property type="entry name" value="EDEM1/2/3"/>
</dbReference>
<feature type="binding site" evidence="5">
    <location>
        <position position="514"/>
    </location>
    <ligand>
        <name>Ca(2+)</name>
        <dbReference type="ChEBI" id="CHEBI:29108"/>
    </ligand>
</feature>
<keyword evidence="7" id="KW-0812">Transmembrane</keyword>
<evidence type="ECO:0000256" key="5">
    <source>
        <dbReference type="PIRSR" id="PIRSR601382-2"/>
    </source>
</evidence>
<gene>
    <name evidence="8" type="primary">Edem1_0</name>
    <name evidence="8" type="ORF">FJT64_008060</name>
</gene>
<proteinExistence type="inferred from homology"/>
<dbReference type="GO" id="GO:0016020">
    <property type="term" value="C:membrane"/>
    <property type="evidence" value="ECO:0007669"/>
    <property type="project" value="InterPro"/>
</dbReference>
<dbReference type="GO" id="GO:0044322">
    <property type="term" value="C:endoplasmic reticulum quality control compartment"/>
    <property type="evidence" value="ECO:0007669"/>
    <property type="project" value="GOC"/>
</dbReference>
<keyword evidence="6" id="KW-0378">Hydrolase</keyword>
<dbReference type="InterPro" id="IPR001382">
    <property type="entry name" value="Glyco_hydro_47"/>
</dbReference>
<evidence type="ECO:0000256" key="3">
    <source>
        <dbReference type="ARBA" id="ARBA00022824"/>
    </source>
</evidence>
<dbReference type="AlphaFoldDB" id="A0A6A4VIF8"/>
<evidence type="ECO:0000256" key="2">
    <source>
        <dbReference type="ARBA" id="ARBA00007658"/>
    </source>
</evidence>
<keyword evidence="9" id="KW-1185">Reference proteome</keyword>
<name>A0A6A4VIF8_AMPAM</name>
<dbReference type="GO" id="GO:1904380">
    <property type="term" value="P:endoplasmic reticulum mannose trimming"/>
    <property type="evidence" value="ECO:0007669"/>
    <property type="project" value="InterPro"/>
</dbReference>
<dbReference type="SUPFAM" id="SSF48225">
    <property type="entry name" value="Seven-hairpin glycosidases"/>
    <property type="match status" value="1"/>
</dbReference>
<evidence type="ECO:0000256" key="1">
    <source>
        <dbReference type="ARBA" id="ARBA00004240"/>
    </source>
</evidence>
<keyword evidence="7" id="KW-1133">Transmembrane helix</keyword>
<accession>A0A6A4VIF8</accession>
<sequence>MTSERGTKVCKSGFWRNQGLESANSWSNTAVLFLAFTVILLPAPGVAFLPSNGSSLFKSILDFGHSLMNSKRLFESAVIASKKSANYMHFHDDVKSKMQEETRKMFYFGYDNYMRHAYPQDELNPIDCDGRGPDVDDPSNLNINDVLGDFSLTLVDTLDMLAVVGNASEFRRAAQLVIDNLSFHKNSTVQVFESNIRVLGALLSAHLLIVDPEKPFGELDPGRYDGELLGLAHDLASRLLPAFEETGTGLPHPRVSLRQGVPEDGIRETCASGAGSLVLEFGLLSRLLGDPVYENRARRAVDILWSLRSQVTGLTGNTVNVDSGRWTSNLSGLGAGMDSFYEYLLKSFIMFGNAEDYERFAEIYDKIKIFMRKGRARCNSGTGDHPMYVNVDMTNGNTLTAWVDSLQAAFPAVQLLAGDVEEAICHHALFYAIWKRCDATKNPFYLHVGRELVESLNQYSRARCGYATLHSVIDKSQEDRMESFFLSETCKYLYLLFDEDNYINRNPMKYLFSTEGHLFPLHYERFRKPWDAEERRPAGANVTATCSAIPLERKLTLPLRQPYLHQLFQAVGVAT</sequence>
<dbReference type="EC" id="3.2.1.-" evidence="6"/>
<dbReference type="GO" id="GO:0005975">
    <property type="term" value="P:carbohydrate metabolic process"/>
    <property type="evidence" value="ECO:0007669"/>
    <property type="project" value="InterPro"/>
</dbReference>
<evidence type="ECO:0000256" key="6">
    <source>
        <dbReference type="RuleBase" id="RU361193"/>
    </source>
</evidence>
<evidence type="ECO:0000313" key="8">
    <source>
        <dbReference type="EMBL" id="KAF0294256.1"/>
    </source>
</evidence>
<dbReference type="GO" id="GO:0005509">
    <property type="term" value="F:calcium ion binding"/>
    <property type="evidence" value="ECO:0007669"/>
    <property type="project" value="InterPro"/>
</dbReference>
<keyword evidence="5" id="KW-0106">Calcium</keyword>
<dbReference type="EMBL" id="VIIS01001696">
    <property type="protein sequence ID" value="KAF0294256.1"/>
    <property type="molecule type" value="Genomic_DNA"/>
</dbReference>
<dbReference type="Proteomes" id="UP000440578">
    <property type="component" value="Unassembled WGS sequence"/>
</dbReference>
<keyword evidence="7" id="KW-0472">Membrane</keyword>
<evidence type="ECO:0000256" key="7">
    <source>
        <dbReference type="SAM" id="Phobius"/>
    </source>
</evidence>
<keyword evidence="3" id="KW-0256">Endoplasmic reticulum</keyword>
<protein>
    <recommendedName>
        <fullName evidence="6">alpha-1,2-Mannosidase</fullName>
        <ecNumber evidence="6">3.2.1.-</ecNumber>
    </recommendedName>
</protein>
<comment type="cofactor">
    <cofactor evidence="5">
        <name>Ca(2+)</name>
        <dbReference type="ChEBI" id="CHEBI:29108"/>
    </cofactor>
</comment>
<dbReference type="PANTHER" id="PTHR45679:SF5">
    <property type="entry name" value="ER DEGRADATION-ENHANCING ALPHA-MANNOSIDASE-LIKE PROTEIN 1"/>
    <property type="match status" value="1"/>
</dbReference>
<dbReference type="OrthoDB" id="8118055at2759"/>
<dbReference type="PANTHER" id="PTHR45679">
    <property type="entry name" value="ER DEGRADATION-ENHANCING ALPHA-MANNOSIDASE-LIKE PROTEIN 2"/>
    <property type="match status" value="1"/>
</dbReference>
<dbReference type="InterPro" id="IPR036026">
    <property type="entry name" value="Seven-hairpin_glycosidases"/>
</dbReference>
<keyword evidence="4" id="KW-0325">Glycoprotein</keyword>
<reference evidence="8 9" key="1">
    <citation type="submission" date="2019-07" db="EMBL/GenBank/DDBJ databases">
        <title>Draft genome assembly of a fouling barnacle, Amphibalanus amphitrite (Darwin, 1854): The first reference genome for Thecostraca.</title>
        <authorList>
            <person name="Kim W."/>
        </authorList>
    </citation>
    <scope>NUCLEOTIDE SEQUENCE [LARGE SCALE GENOMIC DNA]</scope>
    <source>
        <strain evidence="8">SNU_AA5</strain>
        <tissue evidence="8">Soma without cirri and trophi</tissue>
    </source>
</reference>
<dbReference type="GO" id="GO:0004571">
    <property type="term" value="F:mannosyl-oligosaccharide 1,2-alpha-mannosidase activity"/>
    <property type="evidence" value="ECO:0007669"/>
    <property type="project" value="InterPro"/>
</dbReference>
<organism evidence="8 9">
    <name type="scientific">Amphibalanus amphitrite</name>
    <name type="common">Striped barnacle</name>
    <name type="synonym">Balanus amphitrite</name>
    <dbReference type="NCBI Taxonomy" id="1232801"/>
    <lineage>
        <taxon>Eukaryota</taxon>
        <taxon>Metazoa</taxon>
        <taxon>Ecdysozoa</taxon>
        <taxon>Arthropoda</taxon>
        <taxon>Crustacea</taxon>
        <taxon>Multicrustacea</taxon>
        <taxon>Cirripedia</taxon>
        <taxon>Thoracica</taxon>
        <taxon>Thoracicalcarea</taxon>
        <taxon>Balanomorpha</taxon>
        <taxon>Balanoidea</taxon>
        <taxon>Balanidae</taxon>
        <taxon>Amphibalaninae</taxon>
        <taxon>Amphibalanus</taxon>
    </lineage>
</organism>
<dbReference type="PRINTS" id="PR00747">
    <property type="entry name" value="GLYHDRLASE47"/>
</dbReference>
<evidence type="ECO:0000313" key="9">
    <source>
        <dbReference type="Proteomes" id="UP000440578"/>
    </source>
</evidence>
<keyword evidence="5" id="KW-0479">Metal-binding</keyword>